<dbReference type="AlphaFoldDB" id="H2AV84"/>
<dbReference type="HOGENOM" id="CLU_017671_0_0_1"/>
<keyword evidence="3" id="KW-0805">Transcription regulation</keyword>
<evidence type="ECO:0000256" key="6">
    <source>
        <dbReference type="ARBA" id="ARBA00023242"/>
    </source>
</evidence>
<evidence type="ECO:0000256" key="2">
    <source>
        <dbReference type="ARBA" id="ARBA00022833"/>
    </source>
</evidence>
<dbReference type="PROSITE" id="PS00463">
    <property type="entry name" value="ZN2_CY6_FUNGAL_1"/>
    <property type="match status" value="1"/>
</dbReference>
<gene>
    <name evidence="9" type="primary">KAFR0E01300</name>
    <name evidence="9" type="ORF">KAFR_0E01300</name>
</gene>
<organism evidence="9 10">
    <name type="scientific">Kazachstania africana (strain ATCC 22294 / BCRC 22015 / CBS 2517 / CECT 1963 / NBRC 1671 / NRRL Y-8276)</name>
    <name type="common">Yeast</name>
    <name type="synonym">Kluyveromyces africanus</name>
    <dbReference type="NCBI Taxonomy" id="1071382"/>
    <lineage>
        <taxon>Eukaryota</taxon>
        <taxon>Fungi</taxon>
        <taxon>Dikarya</taxon>
        <taxon>Ascomycota</taxon>
        <taxon>Saccharomycotina</taxon>
        <taxon>Saccharomycetes</taxon>
        <taxon>Saccharomycetales</taxon>
        <taxon>Saccharomycetaceae</taxon>
        <taxon>Kazachstania</taxon>
    </lineage>
</organism>
<evidence type="ECO:0000256" key="5">
    <source>
        <dbReference type="ARBA" id="ARBA00023163"/>
    </source>
</evidence>
<dbReference type="SUPFAM" id="SSF57701">
    <property type="entry name" value="Zn2/Cys6 DNA-binding domain"/>
    <property type="match status" value="1"/>
</dbReference>
<dbReference type="GO" id="GO:0045944">
    <property type="term" value="P:positive regulation of transcription by RNA polymerase II"/>
    <property type="evidence" value="ECO:0007669"/>
    <property type="project" value="TreeGrafter"/>
</dbReference>
<dbReference type="FunCoup" id="H2AV84">
    <property type="interactions" value="489"/>
</dbReference>
<dbReference type="Proteomes" id="UP000005220">
    <property type="component" value="Chromosome 5"/>
</dbReference>
<accession>H2AV84</accession>
<dbReference type="GO" id="GO:0006368">
    <property type="term" value="P:transcription elongation by RNA polymerase II"/>
    <property type="evidence" value="ECO:0007669"/>
    <property type="project" value="EnsemblFungi"/>
</dbReference>
<dbReference type="EMBL" id="HE650825">
    <property type="protein sequence ID" value="CCF58284.1"/>
    <property type="molecule type" value="Genomic_DNA"/>
</dbReference>
<dbReference type="RefSeq" id="XP_003957419.1">
    <property type="nucleotide sequence ID" value="XM_003957370.1"/>
</dbReference>
<keyword evidence="2" id="KW-0862">Zinc</keyword>
<dbReference type="CDD" id="cd00067">
    <property type="entry name" value="GAL4"/>
    <property type="match status" value="1"/>
</dbReference>
<dbReference type="GO" id="GO:0008270">
    <property type="term" value="F:zinc ion binding"/>
    <property type="evidence" value="ECO:0007669"/>
    <property type="project" value="InterPro"/>
</dbReference>
<keyword evidence="5" id="KW-0804">Transcription</keyword>
<dbReference type="InterPro" id="IPR050675">
    <property type="entry name" value="OAF3"/>
</dbReference>
<evidence type="ECO:0000256" key="1">
    <source>
        <dbReference type="ARBA" id="ARBA00022723"/>
    </source>
</evidence>
<proteinExistence type="predicted"/>
<evidence type="ECO:0000256" key="4">
    <source>
        <dbReference type="ARBA" id="ARBA00023125"/>
    </source>
</evidence>
<dbReference type="GO" id="GO:0016586">
    <property type="term" value="C:RSC-type complex"/>
    <property type="evidence" value="ECO:0007669"/>
    <property type="project" value="EnsemblFungi"/>
</dbReference>
<sequence>MDIRGRKMRKPPACVQCRKRKIGCDRVKPMCGNCRKSNRGDCFYPDVPGRYVPSSSSTKSTVEKSDSRIFLNNHTGVTHSKDSSSTLQHNPELASLEQIREYNTRLQLLNAQEHNFISASNGISQENLQFIPRTTQNFENKPVTSASDAPLHLNWVQGPAIFDQITTPYTQEEVLFKEMNFLKARLLELQEITGKKVIDINSFDPVNASINNESHAKRRKLPYESEDDERKEIDDNSQEFDENFDEFKDLDPQFLDPKEVFSIFNNANKSLNLVDKPNSIFTFNFLTLRDKFLSNFRQSLHDMVQNKFKTNLDNWELLQSSKSNSSTTLNEIRFPSRDVTQEMIKKYIEVVKESSTLIPILKPNDLLISIDQSFGREPVFKPTEANLGQLLTFGQISICLLLTYESLISTVLIIFKNDEEKASFNQLIKFTPILQNNLNLIKFELDKRKKTTTPIETLRFLALWKFYQSITSNADQSNYIDFDEDIHFGLHYSINHDQKNESNIILWNFILKHYCWRHLFNGEVPNLLSMEKLDGSKILDSLLKNNHEFINFEIEMVKYLQSNDKVLSISKVLALKSIYQAKFNEQNTKCFNSTTILNNVVDSLIYRNSILFLNYFLLLQYENLGDLEKFNRTYLDFLQLVQDTIFFIFSNLASKNFAGYEFLYIHKLFITLGNITEMVFGVILRCKFTSQPMSAEKSNALKNQNELLSLIIGKLLMLLEDYIKNCKIRLPVIDNIINRMKVILEYDAINSETLKQINSSSVFNVPNEFEHAEVNDLTKFNNKIKNISESLINSDFYSKRQPYIAQNIESYGFTHDNFNSFYKSLQH</sequence>
<dbReference type="GO" id="GO:0033262">
    <property type="term" value="P:regulation of nuclear cell cycle DNA replication"/>
    <property type="evidence" value="ECO:0007669"/>
    <property type="project" value="EnsemblFungi"/>
</dbReference>
<evidence type="ECO:0000256" key="3">
    <source>
        <dbReference type="ARBA" id="ARBA00023015"/>
    </source>
</evidence>
<protein>
    <recommendedName>
        <fullName evidence="8">Zn(2)-C6 fungal-type domain-containing protein</fullName>
    </recommendedName>
</protein>
<dbReference type="Pfam" id="PF00172">
    <property type="entry name" value="Zn_clus"/>
    <property type="match status" value="1"/>
</dbReference>
<dbReference type="GO" id="GO:0000981">
    <property type="term" value="F:DNA-binding transcription factor activity, RNA polymerase II-specific"/>
    <property type="evidence" value="ECO:0007669"/>
    <property type="project" value="InterPro"/>
</dbReference>
<feature type="domain" description="Zn(2)-C6 fungal-type" evidence="8">
    <location>
        <begin position="13"/>
        <end position="44"/>
    </location>
</feature>
<dbReference type="InterPro" id="IPR036864">
    <property type="entry name" value="Zn2-C6_fun-type_DNA-bd_sf"/>
</dbReference>
<dbReference type="eggNOG" id="ENOG502QWTJ">
    <property type="taxonomic scope" value="Eukaryota"/>
</dbReference>
<dbReference type="GO" id="GO:0006337">
    <property type="term" value="P:nucleosome disassembly"/>
    <property type="evidence" value="ECO:0007669"/>
    <property type="project" value="EnsemblFungi"/>
</dbReference>
<dbReference type="InterPro" id="IPR001138">
    <property type="entry name" value="Zn2Cys6_DnaBD"/>
</dbReference>
<dbReference type="Gene3D" id="4.10.240.10">
    <property type="entry name" value="Zn(2)-C6 fungal-type DNA-binding domain"/>
    <property type="match status" value="1"/>
</dbReference>
<keyword evidence="4" id="KW-0238">DNA-binding</keyword>
<evidence type="ECO:0000256" key="7">
    <source>
        <dbReference type="SAM" id="MobiDB-lite"/>
    </source>
</evidence>
<dbReference type="PROSITE" id="PS50048">
    <property type="entry name" value="ZN2_CY6_FUNGAL_2"/>
    <property type="match status" value="1"/>
</dbReference>
<evidence type="ECO:0000259" key="8">
    <source>
        <dbReference type="PROSITE" id="PS50048"/>
    </source>
</evidence>
<dbReference type="InParanoid" id="H2AV84"/>
<evidence type="ECO:0000313" key="10">
    <source>
        <dbReference type="Proteomes" id="UP000005220"/>
    </source>
</evidence>
<dbReference type="PANTHER" id="PTHR31069">
    <property type="entry name" value="OLEATE-ACTIVATED TRANSCRIPTION FACTOR 1-RELATED"/>
    <property type="match status" value="1"/>
</dbReference>
<keyword evidence="1" id="KW-0479">Metal-binding</keyword>
<keyword evidence="6" id="KW-0539">Nucleus</keyword>
<dbReference type="GeneID" id="13882863"/>
<dbReference type="OrthoDB" id="762982at2759"/>
<evidence type="ECO:0000313" key="9">
    <source>
        <dbReference type="EMBL" id="CCF58284.1"/>
    </source>
</evidence>
<dbReference type="KEGG" id="kaf:KAFR_0E01300"/>
<dbReference type="SMART" id="SM00066">
    <property type="entry name" value="GAL4"/>
    <property type="match status" value="1"/>
</dbReference>
<name>H2AV84_KAZAF</name>
<dbReference type="GO" id="GO:0000978">
    <property type="term" value="F:RNA polymerase II cis-regulatory region sequence-specific DNA binding"/>
    <property type="evidence" value="ECO:0007669"/>
    <property type="project" value="TreeGrafter"/>
</dbReference>
<feature type="region of interest" description="Disordered" evidence="7">
    <location>
        <begin position="215"/>
        <end position="235"/>
    </location>
</feature>
<reference evidence="9 10" key="1">
    <citation type="journal article" date="2011" name="Proc. Natl. Acad. Sci. U.S.A.">
        <title>Evolutionary erosion of yeast sex chromosomes by mating-type switching accidents.</title>
        <authorList>
            <person name="Gordon J.L."/>
            <person name="Armisen D."/>
            <person name="Proux-Wera E."/>
            <person name="Oheigeartaigh S.S."/>
            <person name="Byrne K.P."/>
            <person name="Wolfe K.H."/>
        </authorList>
    </citation>
    <scope>NUCLEOTIDE SEQUENCE [LARGE SCALE GENOMIC DNA]</scope>
    <source>
        <strain evidence="10">ATCC 22294 / BCRC 22015 / CBS 2517 / CECT 1963 / NBRC 1671 / NRRL Y-8276</strain>
    </source>
</reference>
<keyword evidence="10" id="KW-1185">Reference proteome</keyword>
<dbReference type="PANTHER" id="PTHR31069:SF21">
    <property type="entry name" value="CHROMATIN STRUCTURE-REMODELING COMPLEX PROTEIN RSC3-RELATED"/>
    <property type="match status" value="1"/>
</dbReference>